<comment type="caution">
    <text evidence="2">The sequence shown here is derived from an EMBL/GenBank/DDBJ whole genome shotgun (WGS) entry which is preliminary data.</text>
</comment>
<dbReference type="InterPro" id="IPR007484">
    <property type="entry name" value="Peptidase_M28"/>
</dbReference>
<proteinExistence type="predicted"/>
<feature type="domain" description="Peptidase M28" evidence="1">
    <location>
        <begin position="201"/>
        <end position="384"/>
    </location>
</feature>
<organism evidence="2 3">
    <name type="scientific">Desulfosporosinus nitroreducens</name>
    <dbReference type="NCBI Taxonomy" id="2018668"/>
    <lineage>
        <taxon>Bacteria</taxon>
        <taxon>Bacillati</taxon>
        <taxon>Bacillota</taxon>
        <taxon>Clostridia</taxon>
        <taxon>Eubacteriales</taxon>
        <taxon>Desulfitobacteriaceae</taxon>
        <taxon>Desulfosporosinus</taxon>
    </lineage>
</organism>
<sequence length="396" mass="44659">MENIEFLNIIIEERPVGSESNKRLLNIIQTKALQMGWDVTSLPFECKIWRKGKSFINIGKKSYEIFPSTFSKPYKGYGEIIVIYSLEELVSIDINEKIVFLRGSLTKESLQPKNFPFYYPDDHKYIIDLLEENKPKAIIAVTGKHSMCGLDPFPLFEDGNFSISSAYINELTANNILQENGIIHLCIDSKIINENSRQIFATRKAKKKTFGKIIICAHMDTKYGTPGAIDNATGVAVMLKVMENLQNYNGIYDIDAIPFNGEEYYEVKGQLEYLNHIKGEFDSIKLVINIDSPCHKDSQTAVSSYNLGEELSTKLNMELIKNTNIILGEEWYAGDHAMFAFKGIPCIAVTSSNLFETVIQITHTQRDTIDQISDNLIDQTADFLTGLINSVGESAL</sequence>
<gene>
    <name evidence="2" type="ORF">M8H41_07110</name>
</gene>
<keyword evidence="3" id="KW-1185">Reference proteome</keyword>
<dbReference type="Pfam" id="PF04389">
    <property type="entry name" value="Peptidase_M28"/>
    <property type="match status" value="1"/>
</dbReference>
<dbReference type="Gene3D" id="3.50.30.30">
    <property type="match status" value="1"/>
</dbReference>
<dbReference type="PANTHER" id="PTHR12147">
    <property type="entry name" value="METALLOPEPTIDASE M28 FAMILY MEMBER"/>
    <property type="match status" value="1"/>
</dbReference>
<name>A0ABT8QMZ8_9FIRM</name>
<dbReference type="SUPFAM" id="SSF53187">
    <property type="entry name" value="Zn-dependent exopeptidases"/>
    <property type="match status" value="1"/>
</dbReference>
<accession>A0ABT8QMZ8</accession>
<dbReference type="Gene3D" id="3.40.630.10">
    <property type="entry name" value="Zn peptidases"/>
    <property type="match status" value="1"/>
</dbReference>
<evidence type="ECO:0000259" key="1">
    <source>
        <dbReference type="Pfam" id="PF04389"/>
    </source>
</evidence>
<reference evidence="2" key="1">
    <citation type="submission" date="2022-05" db="EMBL/GenBank/DDBJ databases">
        <title>Expanded diversity of anoxic marine methylotrophy in a Black Sea sulfate reducing microorganism.</title>
        <authorList>
            <person name="Fischer P.Q."/>
            <person name="Stams A.J.M."/>
            <person name="Villanueva L."/>
            <person name="Sousa D.Z."/>
        </authorList>
    </citation>
    <scope>NUCLEOTIDE SEQUENCE</scope>
    <source>
        <strain evidence="2">P130</strain>
    </source>
</reference>
<dbReference type="PANTHER" id="PTHR12147:SF26">
    <property type="entry name" value="PEPTIDASE M28 DOMAIN-CONTAINING PROTEIN"/>
    <property type="match status" value="1"/>
</dbReference>
<dbReference type="Proteomes" id="UP001176021">
    <property type="component" value="Unassembled WGS sequence"/>
</dbReference>
<dbReference type="RefSeq" id="WP_301999141.1">
    <property type="nucleotide sequence ID" value="NZ_JAMJEV010000005.1"/>
</dbReference>
<evidence type="ECO:0000313" key="2">
    <source>
        <dbReference type="EMBL" id="MDO0822620.1"/>
    </source>
</evidence>
<dbReference type="InterPro" id="IPR045175">
    <property type="entry name" value="M28_fam"/>
</dbReference>
<evidence type="ECO:0000313" key="3">
    <source>
        <dbReference type="Proteomes" id="UP001176021"/>
    </source>
</evidence>
<dbReference type="EMBL" id="JAMJEV010000005">
    <property type="protein sequence ID" value="MDO0822620.1"/>
    <property type="molecule type" value="Genomic_DNA"/>
</dbReference>
<protein>
    <submittedName>
        <fullName evidence="2">M28 family peptidase</fullName>
    </submittedName>
</protein>